<comment type="function">
    <text evidence="4">Required for formation of the rod structure in the basal body of the flagellar apparatus. Together with FliI and FliH, may constitute the export apparatus of flagellin.</text>
</comment>
<reference evidence="5 6" key="1">
    <citation type="submission" date="2016-10" db="EMBL/GenBank/DDBJ databases">
        <authorList>
            <person name="de Groot N.N."/>
        </authorList>
    </citation>
    <scope>NUCLEOTIDE SEQUENCE [LARGE SCALE GENOMIC DNA]</scope>
    <source>
        <strain evidence="5 6">B7-7</strain>
    </source>
</reference>
<dbReference type="SUPFAM" id="SSF160544">
    <property type="entry name" value="EscU C-terminal domain-like"/>
    <property type="match status" value="1"/>
</dbReference>
<dbReference type="GO" id="GO:0009306">
    <property type="term" value="P:protein secretion"/>
    <property type="evidence" value="ECO:0007669"/>
    <property type="project" value="InterPro"/>
</dbReference>
<keyword evidence="5" id="KW-0966">Cell projection</keyword>
<evidence type="ECO:0000256" key="3">
    <source>
        <dbReference type="ARBA" id="ARBA00023225"/>
    </source>
</evidence>
<keyword evidence="5" id="KW-0282">Flagellum</keyword>
<organism evidence="5 6">
    <name type="scientific">Ectothiorhodospira magna</name>
    <dbReference type="NCBI Taxonomy" id="867345"/>
    <lineage>
        <taxon>Bacteria</taxon>
        <taxon>Pseudomonadati</taxon>
        <taxon>Pseudomonadota</taxon>
        <taxon>Gammaproteobacteria</taxon>
        <taxon>Chromatiales</taxon>
        <taxon>Ectothiorhodospiraceae</taxon>
        <taxon>Ectothiorhodospira</taxon>
    </lineage>
</organism>
<keyword evidence="3" id="KW-0813">Transport</keyword>
<dbReference type="Gene3D" id="3.40.1690.10">
    <property type="entry name" value="secretion proteins EscU"/>
    <property type="match status" value="1"/>
</dbReference>
<dbReference type="STRING" id="867345.SAMN05421693_11914"/>
<accession>A0A1H9DWK6</accession>
<keyword evidence="3" id="KW-1006">Bacterial flagellum protein export</keyword>
<keyword evidence="5" id="KW-0969">Cilium</keyword>
<evidence type="ECO:0000256" key="2">
    <source>
        <dbReference type="ARBA" id="ARBA00021622"/>
    </source>
</evidence>
<keyword evidence="6" id="KW-1185">Reference proteome</keyword>
<dbReference type="EMBL" id="FOFO01000019">
    <property type="protein sequence ID" value="SEQ17283.1"/>
    <property type="molecule type" value="Genomic_DNA"/>
</dbReference>
<dbReference type="OrthoDB" id="5244399at2"/>
<gene>
    <name evidence="5" type="ORF">SAMN05421693_11914</name>
</gene>
<evidence type="ECO:0000256" key="1">
    <source>
        <dbReference type="ARBA" id="ARBA00010690"/>
    </source>
</evidence>
<keyword evidence="3" id="KW-0653">Protein transport</keyword>
<dbReference type="GO" id="GO:0005886">
    <property type="term" value="C:plasma membrane"/>
    <property type="evidence" value="ECO:0007669"/>
    <property type="project" value="TreeGrafter"/>
</dbReference>
<evidence type="ECO:0000256" key="4">
    <source>
        <dbReference type="ARBA" id="ARBA00025078"/>
    </source>
</evidence>
<dbReference type="RefSeq" id="WP_090207522.1">
    <property type="nucleotide sequence ID" value="NZ_FOFO01000019.1"/>
</dbReference>
<dbReference type="AlphaFoldDB" id="A0A1H9DWK6"/>
<proteinExistence type="inferred from homology"/>
<dbReference type="PANTHER" id="PTHR30531">
    <property type="entry name" value="FLAGELLAR BIOSYNTHETIC PROTEIN FLHB"/>
    <property type="match status" value="1"/>
</dbReference>
<dbReference type="Pfam" id="PF01312">
    <property type="entry name" value="Bac_export_2"/>
    <property type="match status" value="1"/>
</dbReference>
<evidence type="ECO:0000313" key="6">
    <source>
        <dbReference type="Proteomes" id="UP000199496"/>
    </source>
</evidence>
<sequence>MKKNTTQPPGQRQAIALHYGGQGGAPRLTAKGEGELATQILDIAEHHNVPIHQDPTLSMTLSKVPLGAEIPENLYVAVAEVLAFVYKLSGRTPADAGKPRQDRD</sequence>
<evidence type="ECO:0000313" key="5">
    <source>
        <dbReference type="EMBL" id="SEQ17283.1"/>
    </source>
</evidence>
<dbReference type="InterPro" id="IPR029025">
    <property type="entry name" value="T3SS_substrate_exporter_C"/>
</dbReference>
<name>A0A1H9DWK6_9GAMM</name>
<comment type="similarity">
    <text evidence="1">Belongs to the type III secretion exporter family.</text>
</comment>
<dbReference type="PANTHER" id="PTHR30531:SF12">
    <property type="entry name" value="FLAGELLAR BIOSYNTHETIC PROTEIN FLHB"/>
    <property type="match status" value="1"/>
</dbReference>
<protein>
    <recommendedName>
        <fullName evidence="2">Flagellar biosynthetic protein FlhB</fullName>
    </recommendedName>
</protein>
<dbReference type="Proteomes" id="UP000199496">
    <property type="component" value="Unassembled WGS sequence"/>
</dbReference>
<dbReference type="InterPro" id="IPR006135">
    <property type="entry name" value="T3SS_substrate_exporter"/>
</dbReference>